<feature type="transmembrane region" description="Helical" evidence="1">
    <location>
        <begin position="6"/>
        <end position="32"/>
    </location>
</feature>
<sequence length="134" mass="14195">MLLLKALFFLHMLSLIVGAGANVIMGLLLARMPATTPEARPALMGLAKAIGQYGLWGLGALIVTGLAMAGVGGATGLIYLHSGWFALKLVLIAALVVLNILRFNRLKDMAPKRFVMIARGLILAIILCSIASFH</sequence>
<protein>
    <recommendedName>
        <fullName evidence="4">Copper resistance protein D</fullName>
    </recommendedName>
</protein>
<gene>
    <name evidence="2" type="ORF">SAMN04487991_3597</name>
</gene>
<evidence type="ECO:0000313" key="2">
    <source>
        <dbReference type="EMBL" id="SFK03087.1"/>
    </source>
</evidence>
<proteinExistence type="predicted"/>
<evidence type="ECO:0000313" key="3">
    <source>
        <dbReference type="Proteomes" id="UP000199630"/>
    </source>
</evidence>
<accession>A0A1I3W8U0</accession>
<name>A0A1I3W8U0_9RHOB</name>
<dbReference type="AlphaFoldDB" id="A0A1I3W8U0"/>
<reference evidence="3" key="1">
    <citation type="submission" date="2016-10" db="EMBL/GenBank/DDBJ databases">
        <authorList>
            <person name="Varghese N."/>
            <person name="Submissions S."/>
        </authorList>
    </citation>
    <scope>NUCLEOTIDE SEQUENCE [LARGE SCALE GENOMIC DNA]</scope>
    <source>
        <strain evidence="3">DSM 26471</strain>
    </source>
</reference>
<keyword evidence="1" id="KW-0812">Transmembrane</keyword>
<feature type="transmembrane region" description="Helical" evidence="1">
    <location>
        <begin position="53"/>
        <end position="79"/>
    </location>
</feature>
<dbReference type="OrthoDB" id="9876454at2"/>
<keyword evidence="3" id="KW-1185">Reference proteome</keyword>
<dbReference type="Proteomes" id="UP000199630">
    <property type="component" value="Unassembled WGS sequence"/>
</dbReference>
<evidence type="ECO:0000256" key="1">
    <source>
        <dbReference type="SAM" id="Phobius"/>
    </source>
</evidence>
<feature type="transmembrane region" description="Helical" evidence="1">
    <location>
        <begin position="85"/>
        <end position="102"/>
    </location>
</feature>
<feature type="transmembrane region" description="Helical" evidence="1">
    <location>
        <begin position="114"/>
        <end position="133"/>
    </location>
</feature>
<dbReference type="STRING" id="588602.SAMN04487991_3597"/>
<dbReference type="RefSeq" id="WP_090062097.1">
    <property type="nucleotide sequence ID" value="NZ_FORH01000008.1"/>
</dbReference>
<organism evidence="2 3">
    <name type="scientific">Celeribacter neptunius</name>
    <dbReference type="NCBI Taxonomy" id="588602"/>
    <lineage>
        <taxon>Bacteria</taxon>
        <taxon>Pseudomonadati</taxon>
        <taxon>Pseudomonadota</taxon>
        <taxon>Alphaproteobacteria</taxon>
        <taxon>Rhodobacterales</taxon>
        <taxon>Roseobacteraceae</taxon>
        <taxon>Celeribacter</taxon>
    </lineage>
</organism>
<dbReference type="EMBL" id="FORH01000008">
    <property type="protein sequence ID" value="SFK03087.1"/>
    <property type="molecule type" value="Genomic_DNA"/>
</dbReference>
<keyword evidence="1" id="KW-1133">Transmembrane helix</keyword>
<evidence type="ECO:0008006" key="4">
    <source>
        <dbReference type="Google" id="ProtNLM"/>
    </source>
</evidence>
<keyword evidence="1" id="KW-0472">Membrane</keyword>